<dbReference type="CDD" id="cd02219">
    <property type="entry name" value="cupin_YjlB-like"/>
    <property type="match status" value="1"/>
</dbReference>
<dbReference type="PANTHER" id="PTHR36448">
    <property type="entry name" value="BLR7373 PROTEIN"/>
    <property type="match status" value="1"/>
</dbReference>
<dbReference type="PIRSF" id="PIRSF019307">
    <property type="entry name" value="UCP019307"/>
    <property type="match status" value="1"/>
</dbReference>
<evidence type="ECO:0000256" key="1">
    <source>
        <dbReference type="SAM" id="SignalP"/>
    </source>
</evidence>
<evidence type="ECO:0000313" key="3">
    <source>
        <dbReference type="Proteomes" id="UP001524547"/>
    </source>
</evidence>
<gene>
    <name evidence="2" type="ORF">NFI88_02355</name>
</gene>
<protein>
    <submittedName>
        <fullName evidence="2">Cupin</fullName>
    </submittedName>
</protein>
<organism evidence="2 3">
    <name type="scientific">Rhizosaccharibacter radicis</name>
    <dbReference type="NCBI Taxonomy" id="2782605"/>
    <lineage>
        <taxon>Bacteria</taxon>
        <taxon>Pseudomonadati</taxon>
        <taxon>Pseudomonadota</taxon>
        <taxon>Alphaproteobacteria</taxon>
        <taxon>Acetobacterales</taxon>
        <taxon>Acetobacteraceae</taxon>
        <taxon>Rhizosaccharibacter</taxon>
    </lineage>
</organism>
<dbReference type="InterPro" id="IPR011051">
    <property type="entry name" value="RmlC_Cupin_sf"/>
</dbReference>
<accession>A0ABT1VUR9</accession>
<dbReference type="PANTHER" id="PTHR36448:SF2">
    <property type="entry name" value="CUPIN TYPE-1 DOMAIN-CONTAINING PROTEIN"/>
    <property type="match status" value="1"/>
</dbReference>
<name>A0ABT1VUR9_9PROT</name>
<keyword evidence="3" id="KW-1185">Reference proteome</keyword>
<dbReference type="InterPro" id="IPR014500">
    <property type="entry name" value="UCP019307_cupin"/>
</dbReference>
<evidence type="ECO:0000313" key="2">
    <source>
        <dbReference type="EMBL" id="MCQ8239682.1"/>
    </source>
</evidence>
<dbReference type="PROSITE" id="PS51318">
    <property type="entry name" value="TAT"/>
    <property type="match status" value="1"/>
</dbReference>
<dbReference type="InterPro" id="IPR014710">
    <property type="entry name" value="RmlC-like_jellyroll"/>
</dbReference>
<feature type="signal peptide" evidence="1">
    <location>
        <begin position="1"/>
        <end position="21"/>
    </location>
</feature>
<dbReference type="Gene3D" id="2.60.120.10">
    <property type="entry name" value="Jelly Rolls"/>
    <property type="match status" value="1"/>
</dbReference>
<reference evidence="2 3" key="1">
    <citation type="submission" date="2022-06" db="EMBL/GenBank/DDBJ databases">
        <title>Rhizosaccharibacter gen. nov. sp. nov. KSS12, endophytic bacteria isolated from sugarcane.</title>
        <authorList>
            <person name="Pitiwittayakul N."/>
        </authorList>
    </citation>
    <scope>NUCLEOTIDE SEQUENCE [LARGE SCALE GENOMIC DNA]</scope>
    <source>
        <strain evidence="2 3">KSS12</strain>
    </source>
</reference>
<keyword evidence="1" id="KW-0732">Signal</keyword>
<dbReference type="Proteomes" id="UP001524547">
    <property type="component" value="Unassembled WGS sequence"/>
</dbReference>
<dbReference type="RefSeq" id="WP_422918414.1">
    <property type="nucleotide sequence ID" value="NZ_JAMZEJ010000001.1"/>
</dbReference>
<proteinExistence type="predicted"/>
<feature type="chain" id="PRO_5045368344" evidence="1">
    <location>
        <begin position="22"/>
        <end position="195"/>
    </location>
</feature>
<dbReference type="InterPro" id="IPR006311">
    <property type="entry name" value="TAT_signal"/>
</dbReference>
<sequence length="195" mass="20815">MRNVERRGFLTLAAGVGAALAAEGARAAASSPDAFMLHPSGAMPNNERLPVLWYRQAFVPGDDLADRFDVLFARNGWPSQWHAGIYDFHHYHSTAHEVLGCARGGTRVMLGGENGRPVRFSAGDVLVLPTGTGHRNMTPDADILVVGAYPAGQHWDICRNAPDAAARARMATLPFPVSDPVGGTGGAVPALWHRV</sequence>
<dbReference type="InterPro" id="IPR047121">
    <property type="entry name" value="YjiB-like"/>
</dbReference>
<dbReference type="EMBL" id="JAMZEJ010000001">
    <property type="protein sequence ID" value="MCQ8239682.1"/>
    <property type="molecule type" value="Genomic_DNA"/>
</dbReference>
<dbReference type="SUPFAM" id="SSF51182">
    <property type="entry name" value="RmlC-like cupins"/>
    <property type="match status" value="1"/>
</dbReference>
<comment type="caution">
    <text evidence="2">The sequence shown here is derived from an EMBL/GenBank/DDBJ whole genome shotgun (WGS) entry which is preliminary data.</text>
</comment>